<evidence type="ECO:0000259" key="1">
    <source>
        <dbReference type="Pfam" id="PF02195"/>
    </source>
</evidence>
<dbReference type="InterPro" id="IPR036086">
    <property type="entry name" value="ParB/Sulfiredoxin_sf"/>
</dbReference>
<accession>A0ABD5YV58</accession>
<organism evidence="2 3">
    <name type="scientific">Halocatena marina</name>
    <dbReference type="NCBI Taxonomy" id="2934937"/>
    <lineage>
        <taxon>Archaea</taxon>
        <taxon>Methanobacteriati</taxon>
        <taxon>Methanobacteriota</taxon>
        <taxon>Stenosarchaea group</taxon>
        <taxon>Halobacteria</taxon>
        <taxon>Halobacteriales</taxon>
        <taxon>Natronomonadaceae</taxon>
        <taxon>Halocatena</taxon>
    </lineage>
</organism>
<name>A0ABD5YV58_9EURY</name>
<comment type="caution">
    <text evidence="2">The sequence shown here is derived from an EMBL/GenBank/DDBJ whole genome shotgun (WGS) entry which is preliminary data.</text>
</comment>
<feature type="domain" description="ParB-like N-terminal" evidence="1">
    <location>
        <begin position="113"/>
        <end position="200"/>
    </location>
</feature>
<dbReference type="RefSeq" id="WP_390207042.1">
    <property type="nucleotide sequence ID" value="NZ_JBHSZC010000006.1"/>
</dbReference>
<reference evidence="2 3" key="1">
    <citation type="journal article" date="2019" name="Int. J. Syst. Evol. Microbiol.">
        <title>The Global Catalogue of Microorganisms (GCM) 10K type strain sequencing project: providing services to taxonomists for standard genome sequencing and annotation.</title>
        <authorList>
            <consortium name="The Broad Institute Genomics Platform"/>
            <consortium name="The Broad Institute Genome Sequencing Center for Infectious Disease"/>
            <person name="Wu L."/>
            <person name="Ma J."/>
        </authorList>
    </citation>
    <scope>NUCLEOTIDE SEQUENCE [LARGE SCALE GENOMIC DNA]</scope>
    <source>
        <strain evidence="2 3">RDMS1</strain>
    </source>
</reference>
<gene>
    <name evidence="2" type="ORF">ACFQL7_27750</name>
</gene>
<dbReference type="SUPFAM" id="SSF110849">
    <property type="entry name" value="ParB/Sulfiredoxin"/>
    <property type="match status" value="1"/>
</dbReference>
<dbReference type="Proteomes" id="UP001596417">
    <property type="component" value="Unassembled WGS sequence"/>
</dbReference>
<dbReference type="Gene3D" id="3.90.1530.10">
    <property type="entry name" value="Conserved hypothetical protein from pyrococcus furiosus pfu- 392566-001, ParB domain"/>
    <property type="match status" value="1"/>
</dbReference>
<dbReference type="EMBL" id="JBHTAX010000007">
    <property type="protein sequence ID" value="MFC7193206.1"/>
    <property type="molecule type" value="Genomic_DNA"/>
</dbReference>
<dbReference type="InterPro" id="IPR003115">
    <property type="entry name" value="ParB_N"/>
</dbReference>
<proteinExistence type="predicted"/>
<keyword evidence="3" id="KW-1185">Reference proteome</keyword>
<dbReference type="AlphaFoldDB" id="A0ABD5YV58"/>
<protein>
    <submittedName>
        <fullName evidence="2">ParB N-terminal domain-containing protein</fullName>
    </submittedName>
</protein>
<dbReference type="Pfam" id="PF02195">
    <property type="entry name" value="ParB_N"/>
    <property type="match status" value="1"/>
</dbReference>
<evidence type="ECO:0000313" key="2">
    <source>
        <dbReference type="EMBL" id="MFC7193206.1"/>
    </source>
</evidence>
<evidence type="ECO:0000313" key="3">
    <source>
        <dbReference type="Proteomes" id="UP001596417"/>
    </source>
</evidence>
<sequence>MSEETSTIAQTMQRIQTALTWPLPDNEMIEPGDRVRDRKRPHQTGTVLTVSDIPAREYYLDSLDRTVAADNPGYSGSEPVVALVWSELASLATAQPPAVYHFPAARLVAESYVRDVPPSELQPAPSHCRTFDRDNPRTLSYISKIRSLGYIESLLLARETGDGLELIEGHKRRWIAEQADLETVAVRVVDLNDWEAAVHYAEDHLGSLDEDTARRTVRVLAAQWDDRIGDIPAVSECLSDMAETA</sequence>